<proteinExistence type="predicted"/>
<accession>A0AAV2NRL6</accession>
<protein>
    <submittedName>
        <fullName evidence="2">Uncharacterized protein</fullName>
    </submittedName>
</protein>
<name>A0AAV2NRL6_9HYME</name>
<evidence type="ECO:0000313" key="3">
    <source>
        <dbReference type="Proteomes" id="UP001497644"/>
    </source>
</evidence>
<dbReference type="AlphaFoldDB" id="A0AAV2NRL6"/>
<evidence type="ECO:0000256" key="1">
    <source>
        <dbReference type="SAM" id="MobiDB-lite"/>
    </source>
</evidence>
<dbReference type="EMBL" id="OZ034827">
    <property type="protein sequence ID" value="CAL1682454.1"/>
    <property type="molecule type" value="Genomic_DNA"/>
</dbReference>
<gene>
    <name evidence="2" type="ORF">LPLAT_LOCUS8377</name>
</gene>
<evidence type="ECO:0000313" key="2">
    <source>
        <dbReference type="EMBL" id="CAL1682454.1"/>
    </source>
</evidence>
<dbReference type="Proteomes" id="UP001497644">
    <property type="component" value="Chromosome 4"/>
</dbReference>
<keyword evidence="3" id="KW-1185">Reference proteome</keyword>
<reference evidence="2" key="1">
    <citation type="submission" date="2024-04" db="EMBL/GenBank/DDBJ databases">
        <authorList>
            <consortium name="Molecular Ecology Group"/>
        </authorList>
    </citation>
    <scope>NUCLEOTIDE SEQUENCE</scope>
</reference>
<sequence length="69" mass="7552">MTVPNGVNGRISNCGRKKMERPLQEKRRGVTVKSNHLPRFDTATCIAGKHDGVSEETTIDRKDLTGAGD</sequence>
<organism evidence="2 3">
    <name type="scientific">Lasius platythorax</name>
    <dbReference type="NCBI Taxonomy" id="488582"/>
    <lineage>
        <taxon>Eukaryota</taxon>
        <taxon>Metazoa</taxon>
        <taxon>Ecdysozoa</taxon>
        <taxon>Arthropoda</taxon>
        <taxon>Hexapoda</taxon>
        <taxon>Insecta</taxon>
        <taxon>Pterygota</taxon>
        <taxon>Neoptera</taxon>
        <taxon>Endopterygota</taxon>
        <taxon>Hymenoptera</taxon>
        <taxon>Apocrita</taxon>
        <taxon>Aculeata</taxon>
        <taxon>Formicoidea</taxon>
        <taxon>Formicidae</taxon>
        <taxon>Formicinae</taxon>
        <taxon>Lasius</taxon>
        <taxon>Lasius</taxon>
    </lineage>
</organism>
<feature type="region of interest" description="Disordered" evidence="1">
    <location>
        <begin position="50"/>
        <end position="69"/>
    </location>
</feature>